<dbReference type="AlphaFoldDB" id="G2X6J8"/>
<proteinExistence type="inferred from homology"/>
<keyword evidence="4" id="KW-0560">Oxidoreductase</keyword>
<keyword evidence="3" id="KW-0274">FAD</keyword>
<evidence type="ECO:0000259" key="7">
    <source>
        <dbReference type="Pfam" id="PF05199"/>
    </source>
</evidence>
<dbReference type="Pfam" id="PF00732">
    <property type="entry name" value="GMC_oxred_N"/>
    <property type="match status" value="1"/>
</dbReference>
<keyword evidence="9" id="KW-1185">Reference proteome</keyword>
<protein>
    <submittedName>
        <fullName evidence="8">Long chain fatty alcohol oxidase</fullName>
    </submittedName>
</protein>
<evidence type="ECO:0000313" key="8">
    <source>
        <dbReference type="EMBL" id="EGY14616.1"/>
    </source>
</evidence>
<dbReference type="PANTHER" id="PTHR46056:SF12">
    <property type="entry name" value="LONG-CHAIN-ALCOHOL OXIDASE"/>
    <property type="match status" value="1"/>
</dbReference>
<evidence type="ECO:0000256" key="3">
    <source>
        <dbReference type="ARBA" id="ARBA00022827"/>
    </source>
</evidence>
<evidence type="ECO:0000256" key="1">
    <source>
        <dbReference type="ARBA" id="ARBA00010790"/>
    </source>
</evidence>
<dbReference type="KEGG" id="vda:VDAG_05780"/>
<dbReference type="RefSeq" id="XP_009653472.1">
    <property type="nucleotide sequence ID" value="XM_009655177.1"/>
</dbReference>
<evidence type="ECO:0000313" key="9">
    <source>
        <dbReference type="Proteomes" id="UP000001611"/>
    </source>
</evidence>
<dbReference type="GeneID" id="20707243"/>
<dbReference type="InterPro" id="IPR007867">
    <property type="entry name" value="GMC_OxRtase_C"/>
</dbReference>
<dbReference type="OrthoDB" id="269227at2759"/>
<sequence>MSLNEDSSLQAVAAALRLPAVPPAGFWDETQWAVFWSMMEAALPSIREASSVEDENHQIKLDHDQYSSAYELVKATMKNPPSEDKFHAYLDYNASADPDFRNSIIRTLYMLPGASQRSLGGALTTLSGRTGSWFLTGYFTAVNQQPLHIREAILQGWQTSRLSSMRVLTKVFTTLAQKATLQTSPLFKELTGYTDLPSDHEPVDSYEFKFMQFPASDEPVSLETDAVIVGSGCGGAVVAKHLAEAGHRVLVVDKSYHFPAAQLPLAQDMGCEYLFEGGGFLGSDDSCLNLVAGSCWGGGGNINWSVSLQTQGFVRSEWAKKGLPFFTSAQFQSCLDKVSDVMGVSSDHVRHNHRNRVMLDGARKLGWHAAAAPQNTGGTEHYCGRCHLGCGSAGKKGTAVSWLPAAAEAGAECIEGLEVNEVTFDTTDGDKKATGVVGTWVSRDATGGVSSPSSERITRKVVIKAKKVIVACGSLWSPLVLLKSGLTNRHIGQNLYVHPCNMVGAYWKEEVTPWEGKHNQTFGPSLLANQPGGIITSYSTAFENLDGAGHGVKLEPTCAVPYTVLTSMPWHSGLSSKLAALKYRHFGGFIALTRERDPGYVYPDPRTGRPRIAYTPSDFDRAHTLEGVVALAKICYIEGAEEIQAFFPGLEPFVRGEARNEEGEEAGVNDPAFTAWLERVRAVGNKPPNALFTSAHQMGTCRMAANEDEGVVDPRGRVFGTEGLYVADASVFPSASGVNPMITNMAIAEWIAMGVSKELKEV</sequence>
<gene>
    <name evidence="8" type="ORF">VDAG_05780</name>
</gene>
<dbReference type="InParanoid" id="G2X6J8"/>
<organism evidence="8 9">
    <name type="scientific">Verticillium dahliae (strain VdLs.17 / ATCC MYA-4575 / FGSC 10137)</name>
    <name type="common">Verticillium wilt</name>
    <dbReference type="NCBI Taxonomy" id="498257"/>
    <lineage>
        <taxon>Eukaryota</taxon>
        <taxon>Fungi</taxon>
        <taxon>Dikarya</taxon>
        <taxon>Ascomycota</taxon>
        <taxon>Pezizomycotina</taxon>
        <taxon>Sordariomycetes</taxon>
        <taxon>Hypocreomycetidae</taxon>
        <taxon>Glomerellales</taxon>
        <taxon>Plectosphaerellaceae</taxon>
        <taxon>Verticillium</taxon>
    </lineage>
</organism>
<evidence type="ECO:0000259" key="6">
    <source>
        <dbReference type="Pfam" id="PF00732"/>
    </source>
</evidence>
<dbReference type="SUPFAM" id="SSF51905">
    <property type="entry name" value="FAD/NAD(P)-binding domain"/>
    <property type="match status" value="1"/>
</dbReference>
<evidence type="ECO:0000256" key="2">
    <source>
        <dbReference type="ARBA" id="ARBA00022630"/>
    </source>
</evidence>
<dbReference type="HOGENOM" id="CLU_008878_3_1_1"/>
<evidence type="ECO:0000256" key="5">
    <source>
        <dbReference type="PIRSR" id="PIRSR028937-1"/>
    </source>
</evidence>
<evidence type="ECO:0000256" key="4">
    <source>
        <dbReference type="ARBA" id="ARBA00023002"/>
    </source>
</evidence>
<feature type="domain" description="Glucose-methanol-choline oxidoreductase C-terminal" evidence="7">
    <location>
        <begin position="607"/>
        <end position="748"/>
    </location>
</feature>
<feature type="active site" description="Proton acceptor" evidence="5">
    <location>
        <position position="696"/>
    </location>
</feature>
<dbReference type="Pfam" id="PF13450">
    <property type="entry name" value="NAD_binding_8"/>
    <property type="match status" value="1"/>
</dbReference>
<dbReference type="OMA" id="RNVKGCW"/>
<dbReference type="Pfam" id="PF05199">
    <property type="entry name" value="GMC_oxred_C"/>
    <property type="match status" value="1"/>
</dbReference>
<keyword evidence="2" id="KW-0285">Flavoprotein</keyword>
<dbReference type="Proteomes" id="UP000001611">
    <property type="component" value="Chromosome 4"/>
</dbReference>
<name>G2X6J8_VERDV</name>
<dbReference type="InterPro" id="IPR036188">
    <property type="entry name" value="FAD/NAD-bd_sf"/>
</dbReference>
<dbReference type="GO" id="GO:0046577">
    <property type="term" value="F:long-chain-alcohol oxidase activity"/>
    <property type="evidence" value="ECO:0007669"/>
    <property type="project" value="UniProtKB-EC"/>
</dbReference>
<dbReference type="GO" id="GO:0016020">
    <property type="term" value="C:membrane"/>
    <property type="evidence" value="ECO:0007669"/>
    <property type="project" value="UniProtKB-SubCell"/>
</dbReference>
<dbReference type="eggNOG" id="ENOG502QSD8">
    <property type="taxonomic scope" value="Eukaryota"/>
</dbReference>
<dbReference type="EMBL" id="DS572705">
    <property type="protein sequence ID" value="EGY14616.1"/>
    <property type="molecule type" value="Genomic_DNA"/>
</dbReference>
<dbReference type="GO" id="GO:0050660">
    <property type="term" value="F:flavin adenine dinucleotide binding"/>
    <property type="evidence" value="ECO:0007669"/>
    <property type="project" value="InterPro"/>
</dbReference>
<comment type="similarity">
    <text evidence="1">Belongs to the GMC oxidoreductase family.</text>
</comment>
<feature type="domain" description="Glucose-methanol-choline oxidoreductase N-terminal" evidence="6">
    <location>
        <begin position="272"/>
        <end position="500"/>
    </location>
</feature>
<dbReference type="InterPro" id="IPR000172">
    <property type="entry name" value="GMC_OxRdtase_N"/>
</dbReference>
<dbReference type="PANTHER" id="PTHR46056">
    <property type="entry name" value="LONG-CHAIN-ALCOHOL OXIDASE"/>
    <property type="match status" value="1"/>
</dbReference>
<reference evidence="8 9" key="1">
    <citation type="submission" date="2008-03" db="EMBL/GenBank/DDBJ databases">
        <title>The Genome Sequence of Verticillium dahliae VdLs.17.</title>
        <authorList>
            <consortium name="The Broad Institute Genome Sequencing Platform"/>
            <person name="Ma L.-J.J."/>
            <person name="Klosterman S.J."/>
            <person name="Subbarao K."/>
            <person name="Dobinson K."/>
            <person name="Veronese P."/>
            <person name="Kang S."/>
            <person name="Gold S.E."/>
            <person name="Young S."/>
            <person name="Jaffe D."/>
            <person name="Gnerre S."/>
            <person name="Berlin A."/>
            <person name="Heiman D."/>
            <person name="Hepburn T."/>
            <person name="Sykes S."/>
            <person name="Alvarado L."/>
            <person name="Kodira C.D."/>
            <person name="Lander E."/>
            <person name="Galagan J."/>
            <person name="Nusbaum C."/>
            <person name="Birren B."/>
        </authorList>
    </citation>
    <scope>NUCLEOTIDE SEQUENCE [LARGE SCALE GENOMIC DNA]</scope>
    <source>
        <strain evidence="9">VdLs.17 / ATCC MYA-4575 / FGSC 10137</strain>
    </source>
</reference>
<accession>G2X6J8</accession>
<dbReference type="Gene3D" id="3.50.50.60">
    <property type="entry name" value="FAD/NAD(P)-binding domain"/>
    <property type="match status" value="2"/>
</dbReference>